<dbReference type="InterPro" id="IPR011005">
    <property type="entry name" value="Dihydropteroate_synth-like_sf"/>
</dbReference>
<keyword evidence="8 9" id="KW-0289">Folate biosynthesis</keyword>
<dbReference type="CDD" id="cd00739">
    <property type="entry name" value="DHPS"/>
    <property type="match status" value="1"/>
</dbReference>
<sequence>MTINCKGNLIDLTSPKVMGILNTTPDSFFDGGKYTKDSLILNRVETMLKEGATFIDLGAYSSRPGAKEVTVTEELERSAPITTLILKHFPDTLISIDTFRAEVAKANIEAGACMVNDISGGTLDKNMIPTVGKLGVPYILMHMKGNPETMQKKTIYRNFIRELLYYFSERIAEANAHKINDIIIDPGFGFAKNLDQNYELMGKLDLLHILSLPVLVGISRKSMIYKLLGIDAEQALNGTTSLNTIALSKGANILRVHDVKEAMECIKIHEMVTKNTPHI</sequence>
<dbReference type="EMBL" id="JAETXX010000008">
    <property type="protein sequence ID" value="MCF8715665.1"/>
    <property type="molecule type" value="Genomic_DNA"/>
</dbReference>
<dbReference type="PANTHER" id="PTHR20941:SF1">
    <property type="entry name" value="FOLIC ACID SYNTHESIS PROTEIN FOL1"/>
    <property type="match status" value="1"/>
</dbReference>
<keyword evidence="12" id="KW-1185">Reference proteome</keyword>
<gene>
    <name evidence="11" type="primary">folP</name>
    <name evidence="11" type="ORF">JM658_12590</name>
</gene>
<organism evidence="11 12">
    <name type="scientific">Joostella atrarenae</name>
    <dbReference type="NCBI Taxonomy" id="679257"/>
    <lineage>
        <taxon>Bacteria</taxon>
        <taxon>Pseudomonadati</taxon>
        <taxon>Bacteroidota</taxon>
        <taxon>Flavobacteriia</taxon>
        <taxon>Flavobacteriales</taxon>
        <taxon>Flavobacteriaceae</taxon>
        <taxon>Joostella</taxon>
    </lineage>
</organism>
<dbReference type="Gene3D" id="3.20.20.20">
    <property type="entry name" value="Dihydropteroate synthase-like"/>
    <property type="match status" value="1"/>
</dbReference>
<keyword evidence="5 9" id="KW-0808">Transferase</keyword>
<comment type="catalytic activity">
    <reaction evidence="1">
        <text>(7,8-dihydropterin-6-yl)methyl diphosphate + 4-aminobenzoate = 7,8-dihydropteroate + diphosphate</text>
        <dbReference type="Rhea" id="RHEA:19949"/>
        <dbReference type="ChEBI" id="CHEBI:17836"/>
        <dbReference type="ChEBI" id="CHEBI:17839"/>
        <dbReference type="ChEBI" id="CHEBI:33019"/>
        <dbReference type="ChEBI" id="CHEBI:72950"/>
        <dbReference type="EC" id="2.5.1.15"/>
    </reaction>
</comment>
<reference evidence="11 12" key="1">
    <citation type="submission" date="2021-01" db="EMBL/GenBank/DDBJ databases">
        <title>Genome sequencing of Joostella atrarenae M1-2 (= KCTC 23194).</title>
        <authorList>
            <person name="Zakaria M.R."/>
            <person name="Lam M.Q."/>
            <person name="Chong C.S."/>
        </authorList>
    </citation>
    <scope>NUCLEOTIDE SEQUENCE [LARGE SCALE GENOMIC DNA]</scope>
    <source>
        <strain evidence="11 12">M1-2</strain>
    </source>
</reference>
<comment type="similarity">
    <text evidence="9">Belongs to the DHPS family.</text>
</comment>
<keyword evidence="6 9" id="KW-0479">Metal-binding</keyword>
<dbReference type="InterPro" id="IPR045031">
    <property type="entry name" value="DHP_synth-like"/>
</dbReference>
<feature type="domain" description="Pterin-binding" evidence="10">
    <location>
        <begin position="15"/>
        <end position="267"/>
    </location>
</feature>
<comment type="caution">
    <text evidence="11">The sequence shown here is derived from an EMBL/GenBank/DDBJ whole genome shotgun (WGS) entry which is preliminary data.</text>
</comment>
<dbReference type="GO" id="GO:0004156">
    <property type="term" value="F:dihydropteroate synthase activity"/>
    <property type="evidence" value="ECO:0007669"/>
    <property type="project" value="UniProtKB-EC"/>
</dbReference>
<evidence type="ECO:0000313" key="11">
    <source>
        <dbReference type="EMBL" id="MCF8715665.1"/>
    </source>
</evidence>
<proteinExistence type="inferred from homology"/>
<dbReference type="SUPFAM" id="SSF51717">
    <property type="entry name" value="Dihydropteroate synthetase-like"/>
    <property type="match status" value="1"/>
</dbReference>
<evidence type="ECO:0000256" key="9">
    <source>
        <dbReference type="RuleBase" id="RU361205"/>
    </source>
</evidence>
<evidence type="ECO:0000256" key="2">
    <source>
        <dbReference type="ARBA" id="ARBA00001946"/>
    </source>
</evidence>
<comment type="pathway">
    <text evidence="3 9">Cofactor biosynthesis; tetrahydrofolate biosynthesis; 7,8-dihydrofolate from 2-amino-4-hydroxy-6-hydroxymethyl-7,8-dihydropteridine diphosphate and 4-aminobenzoate: step 1/2.</text>
</comment>
<dbReference type="RefSeq" id="WP_236959630.1">
    <property type="nucleotide sequence ID" value="NZ_JAETXX010000008.1"/>
</dbReference>
<dbReference type="PROSITE" id="PS00792">
    <property type="entry name" value="DHPS_1"/>
    <property type="match status" value="1"/>
</dbReference>
<evidence type="ECO:0000256" key="7">
    <source>
        <dbReference type="ARBA" id="ARBA00022842"/>
    </source>
</evidence>
<comment type="cofactor">
    <cofactor evidence="2 9">
        <name>Mg(2+)</name>
        <dbReference type="ChEBI" id="CHEBI:18420"/>
    </cofactor>
</comment>
<accession>A0ABS9J5K2</accession>
<dbReference type="InterPro" id="IPR006390">
    <property type="entry name" value="DHP_synth_dom"/>
</dbReference>
<comment type="function">
    <text evidence="9">Catalyzes the condensation of para-aminobenzoate (pABA) with 6-hydroxymethyl-7,8-dihydropterin diphosphate (DHPt-PP) to form 7,8-dihydropteroate (H2Pte), the immediate precursor of folate derivatives.</text>
</comment>
<evidence type="ECO:0000256" key="1">
    <source>
        <dbReference type="ARBA" id="ARBA00000012"/>
    </source>
</evidence>
<evidence type="ECO:0000313" key="12">
    <source>
        <dbReference type="Proteomes" id="UP000829517"/>
    </source>
</evidence>
<dbReference type="PROSITE" id="PS50972">
    <property type="entry name" value="PTERIN_BINDING"/>
    <property type="match status" value="1"/>
</dbReference>
<evidence type="ECO:0000256" key="6">
    <source>
        <dbReference type="ARBA" id="ARBA00022723"/>
    </source>
</evidence>
<evidence type="ECO:0000256" key="3">
    <source>
        <dbReference type="ARBA" id="ARBA00004763"/>
    </source>
</evidence>
<evidence type="ECO:0000256" key="5">
    <source>
        <dbReference type="ARBA" id="ARBA00022679"/>
    </source>
</evidence>
<dbReference type="Pfam" id="PF00809">
    <property type="entry name" value="Pterin_bind"/>
    <property type="match status" value="1"/>
</dbReference>
<dbReference type="EC" id="2.5.1.15" evidence="4 9"/>
<dbReference type="NCBIfam" id="TIGR01496">
    <property type="entry name" value="DHPS"/>
    <property type="match status" value="1"/>
</dbReference>
<evidence type="ECO:0000256" key="4">
    <source>
        <dbReference type="ARBA" id="ARBA00012458"/>
    </source>
</evidence>
<name>A0ABS9J5K2_9FLAO</name>
<dbReference type="Proteomes" id="UP000829517">
    <property type="component" value="Unassembled WGS sequence"/>
</dbReference>
<dbReference type="InterPro" id="IPR000489">
    <property type="entry name" value="Pterin-binding_dom"/>
</dbReference>
<dbReference type="PANTHER" id="PTHR20941">
    <property type="entry name" value="FOLATE SYNTHESIS PROTEINS"/>
    <property type="match status" value="1"/>
</dbReference>
<evidence type="ECO:0000259" key="10">
    <source>
        <dbReference type="PROSITE" id="PS50972"/>
    </source>
</evidence>
<keyword evidence="7 9" id="KW-0460">Magnesium</keyword>
<evidence type="ECO:0000256" key="8">
    <source>
        <dbReference type="ARBA" id="ARBA00022909"/>
    </source>
</evidence>
<protein>
    <recommendedName>
        <fullName evidence="4 9">Dihydropteroate synthase</fullName>
        <shortName evidence="9">DHPS</shortName>
        <ecNumber evidence="4 9">2.5.1.15</ecNumber>
    </recommendedName>
    <alternativeName>
        <fullName evidence="9">Dihydropteroate pyrophosphorylase</fullName>
    </alternativeName>
</protein>